<gene>
    <name evidence="11" type="primary">pckA</name>
    <name evidence="12" type="ORF">HNQ41_001222</name>
</gene>
<dbReference type="PANTHER" id="PTHR30031">
    <property type="entry name" value="PHOSPHOENOLPYRUVATE CARBOXYKINASE ATP"/>
    <property type="match status" value="1"/>
</dbReference>
<dbReference type="GO" id="GO:0016301">
    <property type="term" value="F:kinase activity"/>
    <property type="evidence" value="ECO:0007669"/>
    <property type="project" value="UniProtKB-KW"/>
</dbReference>
<keyword evidence="6 11" id="KW-0210">Decarboxylase</keyword>
<keyword evidence="12" id="KW-0808">Transferase</keyword>
<keyword evidence="4 11" id="KW-0312">Gluconeogenesis</keyword>
<dbReference type="PROSITE" id="PS00532">
    <property type="entry name" value="PEPCK_ATP"/>
    <property type="match status" value="1"/>
</dbReference>
<dbReference type="EC" id="4.1.1.49" evidence="3 11"/>
<evidence type="ECO:0000313" key="13">
    <source>
        <dbReference type="Proteomes" id="UP000551878"/>
    </source>
</evidence>
<evidence type="ECO:0000256" key="1">
    <source>
        <dbReference type="ARBA" id="ARBA00004742"/>
    </source>
</evidence>
<dbReference type="CDD" id="cd00484">
    <property type="entry name" value="PEPCK_ATP"/>
    <property type="match status" value="1"/>
</dbReference>
<feature type="binding site" evidence="11">
    <location>
        <position position="249"/>
    </location>
    <ligand>
        <name>Mn(2+)</name>
        <dbReference type="ChEBI" id="CHEBI:29035"/>
    </ligand>
</feature>
<comment type="subcellular location">
    <subcellularLocation>
        <location evidence="11">Cytoplasm</location>
    </subcellularLocation>
</comment>
<keyword evidence="12" id="KW-0418">Kinase</keyword>
<proteinExistence type="inferred from homology"/>
<feature type="binding site" evidence="11">
    <location>
        <position position="52"/>
    </location>
    <ligand>
        <name>substrate</name>
    </ligand>
</feature>
<dbReference type="SUPFAM" id="SSF53795">
    <property type="entry name" value="PEP carboxykinase-like"/>
    <property type="match status" value="1"/>
</dbReference>
<dbReference type="NCBIfam" id="TIGR00224">
    <property type="entry name" value="pckA"/>
    <property type="match status" value="1"/>
</dbReference>
<comment type="caution">
    <text evidence="11">Lacks conserved residue(s) required for the propagation of feature annotation.</text>
</comment>
<dbReference type="Gene3D" id="3.90.228.20">
    <property type="match status" value="1"/>
</dbReference>
<dbReference type="GO" id="GO:0005524">
    <property type="term" value="F:ATP binding"/>
    <property type="evidence" value="ECO:0007669"/>
    <property type="project" value="UniProtKB-UniRule"/>
</dbReference>
<keyword evidence="11" id="KW-0479">Metal-binding</keyword>
<dbReference type="InterPro" id="IPR001272">
    <property type="entry name" value="PEP_carboxykinase_ATP"/>
</dbReference>
<dbReference type="UniPathway" id="UPA00138"/>
<dbReference type="Gene3D" id="2.170.8.10">
    <property type="entry name" value="Phosphoenolpyruvate Carboxykinase, domain 2"/>
    <property type="match status" value="1"/>
</dbReference>
<evidence type="ECO:0000256" key="5">
    <source>
        <dbReference type="ARBA" id="ARBA00022741"/>
    </source>
</evidence>
<name>A0A840QNW1_9BACI</name>
<feature type="binding site" evidence="11">
    <location>
        <position position="277"/>
    </location>
    <ligand>
        <name>ATP</name>
        <dbReference type="ChEBI" id="CHEBI:30616"/>
    </ligand>
</feature>
<dbReference type="InterPro" id="IPR013035">
    <property type="entry name" value="PEP_carboxykinase_C"/>
</dbReference>
<dbReference type="EMBL" id="JACHHB010000004">
    <property type="protein sequence ID" value="MBB5173059.1"/>
    <property type="molecule type" value="Genomic_DNA"/>
</dbReference>
<feature type="binding site" evidence="11">
    <location>
        <position position="212"/>
    </location>
    <ligand>
        <name>Mn(2+)</name>
        <dbReference type="ChEBI" id="CHEBI:29035"/>
    </ligand>
</feature>
<comment type="similarity">
    <text evidence="2 11">Belongs to the phosphoenolpyruvate carboxykinase (ATP) family.</text>
</comment>
<evidence type="ECO:0000256" key="11">
    <source>
        <dbReference type="HAMAP-Rule" id="MF_00453"/>
    </source>
</evidence>
<dbReference type="InterPro" id="IPR015994">
    <property type="entry name" value="PEPCK_ATP_CS"/>
</dbReference>
<reference evidence="12 13" key="1">
    <citation type="submission" date="2020-08" db="EMBL/GenBank/DDBJ databases">
        <title>Genomic Encyclopedia of Type Strains, Phase IV (KMG-IV): sequencing the most valuable type-strain genomes for metagenomic binning, comparative biology and taxonomic classification.</title>
        <authorList>
            <person name="Goeker M."/>
        </authorList>
    </citation>
    <scope>NUCLEOTIDE SEQUENCE [LARGE SCALE GENOMIC DNA]</scope>
    <source>
        <strain evidence="12 13">DSM 24696</strain>
    </source>
</reference>
<evidence type="ECO:0000256" key="6">
    <source>
        <dbReference type="ARBA" id="ARBA00022793"/>
    </source>
</evidence>
<feature type="binding site" evidence="11">
    <location>
        <position position="314"/>
    </location>
    <ligand>
        <name>ATP</name>
        <dbReference type="ChEBI" id="CHEBI:30616"/>
    </ligand>
</feature>
<keyword evidence="11" id="KW-0963">Cytoplasm</keyword>
<dbReference type="InterPro" id="IPR008210">
    <property type="entry name" value="PEP_carboxykinase_N"/>
</dbReference>
<feature type="binding site" evidence="11">
    <location>
        <position position="439"/>
    </location>
    <ligand>
        <name>ATP</name>
        <dbReference type="ChEBI" id="CHEBI:30616"/>
    </ligand>
</feature>
<keyword evidence="9 11" id="KW-0456">Lyase</keyword>
<dbReference type="HAMAP" id="MF_00453">
    <property type="entry name" value="PEPCK_ATP"/>
    <property type="match status" value="1"/>
</dbReference>
<feature type="binding site" evidence="11">
    <location>
        <position position="187"/>
    </location>
    <ligand>
        <name>substrate</name>
    </ligand>
</feature>
<comment type="function">
    <text evidence="11">Involved in the gluconeogenesis. Catalyzes the conversion of oxaloacetate (OAA) to phosphoenolpyruvate (PEP) through direct phosphoryl transfer between the nucleoside triphosphate and OAA.</text>
</comment>
<keyword evidence="5 11" id="KW-0547">Nucleotide-binding</keyword>
<evidence type="ECO:0000313" key="12">
    <source>
        <dbReference type="EMBL" id="MBB5173059.1"/>
    </source>
</evidence>
<comment type="cofactor">
    <cofactor evidence="11">
        <name>Mn(2+)</name>
        <dbReference type="ChEBI" id="CHEBI:29035"/>
    </cofactor>
    <text evidence="11">Binds 1 Mn(2+) ion per subunit.</text>
</comment>
<keyword evidence="8 11" id="KW-0464">Manganese</keyword>
<dbReference type="RefSeq" id="WP_184663504.1">
    <property type="nucleotide sequence ID" value="NZ_JACHHB010000004.1"/>
</dbReference>
<keyword evidence="7 11" id="KW-0067">ATP-binding</keyword>
<evidence type="ECO:0000256" key="3">
    <source>
        <dbReference type="ARBA" id="ARBA00012363"/>
    </source>
</evidence>
<dbReference type="AlphaFoldDB" id="A0A840QNW1"/>
<comment type="caution">
    <text evidence="12">The sequence shown here is derived from an EMBL/GenBank/DDBJ whole genome shotgun (WGS) entry which is preliminary data.</text>
</comment>
<dbReference type="SUPFAM" id="SSF68923">
    <property type="entry name" value="PEP carboxykinase N-terminal domain"/>
    <property type="match status" value="1"/>
</dbReference>
<dbReference type="Proteomes" id="UP000551878">
    <property type="component" value="Unassembled WGS sequence"/>
</dbReference>
<organism evidence="12 13">
    <name type="scientific">Texcoconibacillus texcoconensis</name>
    <dbReference type="NCBI Taxonomy" id="1095777"/>
    <lineage>
        <taxon>Bacteria</taxon>
        <taxon>Bacillati</taxon>
        <taxon>Bacillota</taxon>
        <taxon>Bacilli</taxon>
        <taxon>Bacillales</taxon>
        <taxon>Bacillaceae</taxon>
        <taxon>Texcoconibacillus</taxon>
    </lineage>
</organism>
<keyword evidence="13" id="KW-1185">Reference proteome</keyword>
<feature type="binding site" evidence="11">
    <location>
        <begin position="228"/>
        <end position="236"/>
    </location>
    <ligand>
        <name>ATP</name>
        <dbReference type="ChEBI" id="CHEBI:30616"/>
    </ligand>
</feature>
<dbReference type="FunFam" id="2.170.8.10:FF:000001">
    <property type="entry name" value="Phosphoenolpyruvate carboxykinase (ATP)"/>
    <property type="match status" value="1"/>
</dbReference>
<dbReference type="NCBIfam" id="NF006820">
    <property type="entry name" value="PRK09344.1-2"/>
    <property type="match status" value="1"/>
</dbReference>
<evidence type="ECO:0000256" key="4">
    <source>
        <dbReference type="ARBA" id="ARBA00022432"/>
    </source>
</evidence>
<dbReference type="Gene3D" id="3.40.449.10">
    <property type="entry name" value="Phosphoenolpyruvate Carboxykinase, domain 1"/>
    <property type="match status" value="1"/>
</dbReference>
<comment type="catalytic activity">
    <reaction evidence="10 11">
        <text>oxaloacetate + ATP = phosphoenolpyruvate + ADP + CO2</text>
        <dbReference type="Rhea" id="RHEA:18617"/>
        <dbReference type="ChEBI" id="CHEBI:16452"/>
        <dbReference type="ChEBI" id="CHEBI:16526"/>
        <dbReference type="ChEBI" id="CHEBI:30616"/>
        <dbReference type="ChEBI" id="CHEBI:58702"/>
        <dbReference type="ChEBI" id="CHEBI:456216"/>
        <dbReference type="EC" id="4.1.1.49"/>
    </reaction>
</comment>
<dbReference type="NCBIfam" id="NF006821">
    <property type="entry name" value="PRK09344.1-3"/>
    <property type="match status" value="1"/>
</dbReference>
<accession>A0A840QNW1</accession>
<evidence type="ECO:0000256" key="10">
    <source>
        <dbReference type="ARBA" id="ARBA00047371"/>
    </source>
</evidence>
<feature type="binding site" evidence="11">
    <location>
        <position position="193"/>
    </location>
    <ligand>
        <name>ATP</name>
        <dbReference type="ChEBI" id="CHEBI:30616"/>
    </ligand>
</feature>
<feature type="binding site" evidence="11">
    <location>
        <position position="193"/>
    </location>
    <ligand>
        <name>Mn(2+)</name>
        <dbReference type="ChEBI" id="CHEBI:29035"/>
    </ligand>
</feature>
<dbReference type="PANTHER" id="PTHR30031:SF0">
    <property type="entry name" value="PHOSPHOENOLPYRUVATE CARBOXYKINASE (ATP)"/>
    <property type="match status" value="1"/>
</dbReference>
<evidence type="ECO:0000256" key="9">
    <source>
        <dbReference type="ARBA" id="ARBA00023239"/>
    </source>
</evidence>
<dbReference type="GO" id="GO:0006094">
    <property type="term" value="P:gluconeogenesis"/>
    <property type="evidence" value="ECO:0007669"/>
    <property type="project" value="UniProtKB-UniRule"/>
</dbReference>
<evidence type="ECO:0000256" key="7">
    <source>
        <dbReference type="ARBA" id="ARBA00022840"/>
    </source>
</evidence>
<evidence type="ECO:0000256" key="8">
    <source>
        <dbReference type="ARBA" id="ARBA00023211"/>
    </source>
</evidence>
<sequence length="525" mass="58877">MENVTLEQLLCNIGVHRNLSVPKLVEIAIKRDEGQLTNTGALRVVTGKYTGRSPKDKFIVDEPSISDKIAWGNVNQPFDQEKFDVLYQDVLRYLNDKELFVFDGYVGSEELYRLPIRVINEYAWHSLFAQRLFIRPRKEDVNNHRAKFTVVYAPNFKADPSLHGTKTETFIIVNYEKGIILIGGTEYAGEMKKSIFSVMNTILPEHGVLPMHCSANMGDQGDVAMFFGLSGTGKTTLSADPTRYLIGDDEHGWSESGIFNMEGGCYAKCINLNVENEPQIYDSIRFGAIVENVVTDGDTREPDYDDNTLTENTRTAYPIEHIEGSLTDGLGGHPNIIIFLTADAFGVLPPISKLTKEQAMYHFLSGYTSKLAGTERGVKEPEATFSTCYGAPFLPLYPSVYAKLLGEKVGQYRTKVYLVNTGWTGGPFGEGKRMNLSYTRAMLTAAITGELDNFNVNPDPNFGLLIPEFCPGVPREVLVPRNTWANKDAYDKQAKELVEKFDENFEKLKMFDPNIDDLLQTKQTH</sequence>
<protein>
    <recommendedName>
        <fullName evidence="3 11">Phosphoenolpyruvate carboxykinase (ATP)</fullName>
        <shortName evidence="11">PCK</shortName>
        <shortName evidence="11">PEP carboxykinase</shortName>
        <shortName evidence="11">PEPCK</shortName>
        <ecNumber evidence="3 11">4.1.1.49</ecNumber>
    </recommendedName>
</protein>
<feature type="binding site" evidence="11">
    <location>
        <position position="314"/>
    </location>
    <ligand>
        <name>substrate</name>
    </ligand>
</feature>
<dbReference type="PIRSF" id="PIRSF006294">
    <property type="entry name" value="PEP_crbxkin"/>
    <property type="match status" value="1"/>
</dbReference>
<comment type="pathway">
    <text evidence="1 11">Carbohydrate biosynthesis; gluconeogenesis.</text>
</comment>
<dbReference type="GO" id="GO:0005829">
    <property type="term" value="C:cytosol"/>
    <property type="evidence" value="ECO:0007669"/>
    <property type="project" value="TreeGrafter"/>
</dbReference>
<dbReference type="GO" id="GO:0004612">
    <property type="term" value="F:phosphoenolpyruvate carboxykinase (ATP) activity"/>
    <property type="evidence" value="ECO:0007669"/>
    <property type="project" value="UniProtKB-UniRule"/>
</dbReference>
<dbReference type="Pfam" id="PF01293">
    <property type="entry name" value="PEPCK_ATP"/>
    <property type="match status" value="1"/>
</dbReference>
<feature type="binding site" evidence="11">
    <location>
        <position position="193"/>
    </location>
    <ligand>
        <name>substrate</name>
    </ligand>
</feature>
<feature type="binding site" evidence="11">
    <location>
        <position position="212"/>
    </location>
    <ligand>
        <name>ATP</name>
        <dbReference type="ChEBI" id="CHEBI:30616"/>
    </ligand>
</feature>
<evidence type="ECO:0000256" key="2">
    <source>
        <dbReference type="ARBA" id="ARBA00006052"/>
    </source>
</evidence>
<keyword evidence="12" id="KW-0670">Pyruvate</keyword>
<dbReference type="GO" id="GO:0046872">
    <property type="term" value="F:metal ion binding"/>
    <property type="evidence" value="ECO:0007669"/>
    <property type="project" value="UniProtKB-KW"/>
</dbReference>